<dbReference type="Pfam" id="PF12698">
    <property type="entry name" value="ABC2_membrane_3"/>
    <property type="match status" value="1"/>
</dbReference>
<dbReference type="GO" id="GO:0005886">
    <property type="term" value="C:plasma membrane"/>
    <property type="evidence" value="ECO:0007669"/>
    <property type="project" value="UniProtKB-SubCell"/>
</dbReference>
<reference evidence="8 9" key="1">
    <citation type="submission" date="2015-11" db="EMBL/GenBank/DDBJ databases">
        <title>Description and complete genome sequence of a novel strain predominating in hypersaline microbial mats and representing a new family of the Bacteriodetes phylum.</title>
        <authorList>
            <person name="Spring S."/>
            <person name="Bunk B."/>
            <person name="Sproer C."/>
            <person name="Klenk H.-P."/>
        </authorList>
    </citation>
    <scope>NUCLEOTIDE SEQUENCE [LARGE SCALE GENOMIC DNA]</scope>
    <source>
        <strain evidence="8 9">L21-Spi-D4</strain>
    </source>
</reference>
<feature type="transmembrane region" description="Helical" evidence="6">
    <location>
        <begin position="21"/>
        <end position="42"/>
    </location>
</feature>
<evidence type="ECO:0000256" key="5">
    <source>
        <dbReference type="ARBA" id="ARBA00023136"/>
    </source>
</evidence>
<feature type="transmembrane region" description="Helical" evidence="6">
    <location>
        <begin position="468"/>
        <end position="487"/>
    </location>
</feature>
<evidence type="ECO:0000313" key="9">
    <source>
        <dbReference type="Proteomes" id="UP000064893"/>
    </source>
</evidence>
<feature type="transmembrane region" description="Helical" evidence="6">
    <location>
        <begin position="339"/>
        <end position="358"/>
    </location>
</feature>
<dbReference type="KEGG" id="blq:L21SP5_00660"/>
<feature type="domain" description="ABC-2 type transporter transmembrane" evidence="7">
    <location>
        <begin position="19"/>
        <end position="515"/>
    </location>
</feature>
<dbReference type="OrthoDB" id="9768837at2"/>
<gene>
    <name evidence="8" type="ORF">L21SP5_00660</name>
</gene>
<dbReference type="EMBL" id="CP013118">
    <property type="protein sequence ID" value="ALO14332.1"/>
    <property type="molecule type" value="Genomic_DNA"/>
</dbReference>
<dbReference type="SUPFAM" id="SSF53850">
    <property type="entry name" value="Periplasmic binding protein-like II"/>
    <property type="match status" value="1"/>
</dbReference>
<dbReference type="PANTHER" id="PTHR30294">
    <property type="entry name" value="MEMBRANE COMPONENT OF ABC TRANSPORTER YHHJ-RELATED"/>
    <property type="match status" value="1"/>
</dbReference>
<evidence type="ECO:0000256" key="2">
    <source>
        <dbReference type="ARBA" id="ARBA00022475"/>
    </source>
</evidence>
<evidence type="ECO:0000256" key="1">
    <source>
        <dbReference type="ARBA" id="ARBA00004651"/>
    </source>
</evidence>
<dbReference type="GO" id="GO:0140359">
    <property type="term" value="F:ABC-type transporter activity"/>
    <property type="evidence" value="ECO:0007669"/>
    <property type="project" value="InterPro"/>
</dbReference>
<dbReference type="InterPro" id="IPR051449">
    <property type="entry name" value="ABC-2_transporter_component"/>
</dbReference>
<protein>
    <submittedName>
        <fullName evidence="8">ABC-2 family transporter protein</fullName>
    </submittedName>
</protein>
<comment type="subcellular location">
    <subcellularLocation>
        <location evidence="1">Cell membrane</location>
        <topology evidence="1">Multi-pass membrane protein</topology>
    </subcellularLocation>
</comment>
<dbReference type="PATRIC" id="fig|1307839.3.peg.705"/>
<feature type="transmembrane region" description="Helical" evidence="6">
    <location>
        <begin position="493"/>
        <end position="514"/>
    </location>
</feature>
<feature type="transmembrane region" description="Helical" evidence="6">
    <location>
        <begin position="442"/>
        <end position="461"/>
    </location>
</feature>
<feature type="transmembrane region" description="Helical" evidence="6">
    <location>
        <begin position="406"/>
        <end position="430"/>
    </location>
</feature>
<feature type="transmembrane region" description="Helical" evidence="6">
    <location>
        <begin position="275"/>
        <end position="298"/>
    </location>
</feature>
<sequence length="542" mass="60788">MNKAKYIVKREYISRVKKKTFLLMTLIGPVLFAGLLAAPVWFATMEDSETKHIAVIDSSGIFDYTKVLKESITLNSRRFQSELDKYQKNLPPIGSEMKNLNDKLHLIANNRDTLMGKNLKLGFINEARKIKKAHNLPQQPFDSLATKYANLLPLINQRLNDVKGRISNTSSAIFHFKDFDYKTSKEAIRNGDYYGAVFIPSNVLSSLKIQTYAQKSLSMGLRSHIKNSIEREIENQKLRNEGIDQETLKNMKTSINVASIKITEDGEEKEARPEIAMIIGYVAGFLIYISIFMFGSQVMRGVIEEKTSRIVEVILSSVKPMQLLMGKVLGVGLVGLTQYLIWIIMTGLLTFGAFTFLVPSDVSQLQQQATDFAGNGGMQNMAPVVEGNMGQIQDIIASITSVNWPLILGTFLFFFIGGYMLYAALFAAVGSAVDNETDTQQFMAPITIPLILALFVMINTINNPESALTFWFSIIPLTSPIVMLVRIPFGVPVWELALSMGLLAITFIAMIWLASRIYKTGILMFGSKVSYKELWKWIKIKD</sequence>
<keyword evidence="3 6" id="KW-0812">Transmembrane</keyword>
<keyword evidence="9" id="KW-1185">Reference proteome</keyword>
<evidence type="ECO:0000259" key="7">
    <source>
        <dbReference type="Pfam" id="PF12698"/>
    </source>
</evidence>
<dbReference type="STRING" id="1307839.L21SP5_00660"/>
<evidence type="ECO:0000256" key="6">
    <source>
        <dbReference type="SAM" id="Phobius"/>
    </source>
</evidence>
<keyword evidence="4 6" id="KW-1133">Transmembrane helix</keyword>
<dbReference type="Proteomes" id="UP000064893">
    <property type="component" value="Chromosome"/>
</dbReference>
<keyword evidence="5 6" id="KW-0472">Membrane</keyword>
<proteinExistence type="predicted"/>
<name>A0A0S2HWT6_9BACT</name>
<dbReference type="PANTHER" id="PTHR30294:SF29">
    <property type="entry name" value="MULTIDRUG ABC TRANSPORTER PERMEASE YBHS-RELATED"/>
    <property type="match status" value="1"/>
</dbReference>
<dbReference type="Gene3D" id="3.40.190.10">
    <property type="entry name" value="Periplasmic binding protein-like II"/>
    <property type="match status" value="1"/>
</dbReference>
<organism evidence="8 9">
    <name type="scientific">Salinivirga cyanobacteriivorans</name>
    <dbReference type="NCBI Taxonomy" id="1307839"/>
    <lineage>
        <taxon>Bacteria</taxon>
        <taxon>Pseudomonadati</taxon>
        <taxon>Bacteroidota</taxon>
        <taxon>Bacteroidia</taxon>
        <taxon>Bacteroidales</taxon>
        <taxon>Salinivirgaceae</taxon>
        <taxon>Salinivirga</taxon>
    </lineage>
</organism>
<evidence type="ECO:0000313" key="8">
    <source>
        <dbReference type="EMBL" id="ALO14332.1"/>
    </source>
</evidence>
<accession>A0A0S2HWT6</accession>
<evidence type="ECO:0000256" key="3">
    <source>
        <dbReference type="ARBA" id="ARBA00022692"/>
    </source>
</evidence>
<dbReference type="AlphaFoldDB" id="A0A0S2HWT6"/>
<keyword evidence="2" id="KW-1003">Cell membrane</keyword>
<dbReference type="RefSeq" id="WP_057951887.1">
    <property type="nucleotide sequence ID" value="NZ_CP013118.1"/>
</dbReference>
<evidence type="ECO:0000256" key="4">
    <source>
        <dbReference type="ARBA" id="ARBA00022989"/>
    </source>
</evidence>
<dbReference type="InterPro" id="IPR013525">
    <property type="entry name" value="ABC2_TM"/>
</dbReference>